<protein>
    <submittedName>
        <fullName evidence="1">Uncharacterized protein</fullName>
    </submittedName>
</protein>
<reference evidence="1" key="1">
    <citation type="submission" date="2019-08" db="EMBL/GenBank/DDBJ databases">
        <authorList>
            <person name="Kucharzyk K."/>
            <person name="Murdoch R.W."/>
            <person name="Higgins S."/>
            <person name="Loffler F."/>
        </authorList>
    </citation>
    <scope>NUCLEOTIDE SEQUENCE</scope>
</reference>
<proteinExistence type="predicted"/>
<dbReference type="AlphaFoldDB" id="A0A645FUM9"/>
<gene>
    <name evidence="1" type="ORF">SDC9_164705</name>
</gene>
<dbReference type="EMBL" id="VSSQ01064457">
    <property type="protein sequence ID" value="MPN17352.1"/>
    <property type="molecule type" value="Genomic_DNA"/>
</dbReference>
<evidence type="ECO:0000313" key="1">
    <source>
        <dbReference type="EMBL" id="MPN17352.1"/>
    </source>
</evidence>
<comment type="caution">
    <text evidence="1">The sequence shown here is derived from an EMBL/GenBank/DDBJ whole genome shotgun (WGS) entry which is preliminary data.</text>
</comment>
<sequence length="71" mass="7896">MQIRHGTLIDATEGFVTITKYSGDSVQIIKTKPTVYAATHWKRVKEIIDNAPDNLPKGWLLDAVQKDGETA</sequence>
<organism evidence="1">
    <name type="scientific">bioreactor metagenome</name>
    <dbReference type="NCBI Taxonomy" id="1076179"/>
    <lineage>
        <taxon>unclassified sequences</taxon>
        <taxon>metagenomes</taxon>
        <taxon>ecological metagenomes</taxon>
    </lineage>
</organism>
<name>A0A645FUM9_9ZZZZ</name>
<accession>A0A645FUM9</accession>